<feature type="coiled-coil region" evidence="1">
    <location>
        <begin position="639"/>
        <end position="690"/>
    </location>
</feature>
<reference evidence="4" key="1">
    <citation type="submission" date="2015-09" db="EMBL/GenBank/DDBJ databases">
        <authorList>
            <consortium name="Pathogen Informatics"/>
        </authorList>
    </citation>
    <scope>NUCLEOTIDE SEQUENCE [LARGE SCALE GENOMIC DNA]</scope>
    <source>
        <strain evidence="4">Lake Konstanz</strain>
    </source>
</reference>
<dbReference type="OMA" id="EMPHEMS"/>
<feature type="compositionally biased region" description="Pro residues" evidence="2">
    <location>
        <begin position="1"/>
        <end position="11"/>
    </location>
</feature>
<feature type="non-terminal residue" evidence="3">
    <location>
        <position position="908"/>
    </location>
</feature>
<feature type="compositionally biased region" description="Polar residues" evidence="2">
    <location>
        <begin position="16"/>
        <end position="26"/>
    </location>
</feature>
<sequence length="908" mass="98157">MSTPPPPPAPPGGEFTSRQATPTGKSKTPPPAGKQPPAVPAGKATTPPARAQSPGKQATPPARGQSPTKGAPPAPAKSVAAKSSTPPVRADTPPRPGQPPAPPAPGAPKKAATPVGGTSPAKSVPGKDSPAKRAPTPDAGGKKAPAPPAPKKQPPPGAADPEEPQPPPKPPAPGGPKAATPSGETAAEPPVPAQAKKSPAGKRSSPARASTPSKKQPSAPAADAVNAIPTPVAGGPQTPARSATNDSVATDAPANNYSRSYSNVGDQSLGSPIGNNNSSSMMYSPPPALMSSQMAAGSSRRMPMPKKNIDASARAAQSVLDHDPRSGLPLIAFPADRQGALSHLGNDILLHFFEDCDRVSSKGKPLRRIVLITDQTLFVCEQTGSLTRCVQISKISQVNVAMDNSNEIALVVPSEYDILLRFDRRSQRDDILTILRAVHKRMVSAELRVWHVKDVRPNQYRMEKPPGFQLQRIPQRSRANLAKALESIDANDRERRTAIQRVQERLDNEQRQEILDKTQETSIVQSKLDEANSRLRTQLDEIDKLRQAYAKIQRRVEEIDSQYTGTSAGQDITIQKDMKIRELHEVVDALTASVTKANEERMRIEKLRRAGDFDEKELDHVDSDIPRLRGRSLHHQGLVEVLQRQLMEKQRELADLQSRQVDLQKLNLDIRKKEEQLRELEQTVVGSTNSFKDPTTMYSSAAQAGFEDLLRTNPGSPTRSIMGGGAASPSGSGIFGSPSTLFDDIARQRSANPSGANDEDAILLSRGSLSAPKQFFATDIPEFRVPPDERDFKEDPRTGLRFKDLEGPFVDKFPSLQGAIIFFFAVGTKENKRGQSQKRVLIVTDQVVMQCTTGGAINRTFEVKDIREFIRDSDQQVALVVEGLNEYDLLMKFKDGNDVCQELQDVIS</sequence>
<accession>A0A0S4KH94</accession>
<keyword evidence="4" id="KW-1185">Reference proteome</keyword>
<gene>
    <name evidence="3" type="ORF">BSAL_22445</name>
</gene>
<dbReference type="PANTHER" id="PTHR34969:SF1">
    <property type="entry name" value="TH1 DOMAIN-CONTAINING PROTEIN"/>
    <property type="match status" value="1"/>
</dbReference>
<feature type="compositionally biased region" description="Polar residues" evidence="2">
    <location>
        <begin position="207"/>
        <end position="216"/>
    </location>
</feature>
<name>A0A0S4KH94_BODSA</name>
<feature type="compositionally biased region" description="Polar residues" evidence="2">
    <location>
        <begin position="239"/>
        <end position="274"/>
    </location>
</feature>
<evidence type="ECO:0000256" key="2">
    <source>
        <dbReference type="SAM" id="MobiDB-lite"/>
    </source>
</evidence>
<organism evidence="3 4">
    <name type="scientific">Bodo saltans</name>
    <name type="common">Flagellated protozoan</name>
    <dbReference type="NCBI Taxonomy" id="75058"/>
    <lineage>
        <taxon>Eukaryota</taxon>
        <taxon>Discoba</taxon>
        <taxon>Euglenozoa</taxon>
        <taxon>Kinetoplastea</taxon>
        <taxon>Metakinetoplastina</taxon>
        <taxon>Eubodonida</taxon>
        <taxon>Bodonidae</taxon>
        <taxon>Bodo</taxon>
    </lineage>
</organism>
<dbReference type="VEuPathDB" id="TriTrypDB:BSAL_22445"/>
<evidence type="ECO:0000313" key="4">
    <source>
        <dbReference type="Proteomes" id="UP000051952"/>
    </source>
</evidence>
<evidence type="ECO:0000256" key="1">
    <source>
        <dbReference type="SAM" id="Coils"/>
    </source>
</evidence>
<feature type="region of interest" description="Disordered" evidence="2">
    <location>
        <begin position="1"/>
        <end position="305"/>
    </location>
</feature>
<feature type="compositionally biased region" description="Pro residues" evidence="2">
    <location>
        <begin position="93"/>
        <end position="106"/>
    </location>
</feature>
<dbReference type="AlphaFoldDB" id="A0A0S4KH94"/>
<feature type="compositionally biased region" description="Pro residues" evidence="2">
    <location>
        <begin position="28"/>
        <end position="39"/>
    </location>
</feature>
<evidence type="ECO:0000313" key="3">
    <source>
        <dbReference type="EMBL" id="CUI15061.1"/>
    </source>
</evidence>
<protein>
    <submittedName>
        <fullName evidence="3">Uncharacterized protein</fullName>
    </submittedName>
</protein>
<dbReference type="EMBL" id="CYKH01001752">
    <property type="protein sequence ID" value="CUI15061.1"/>
    <property type="molecule type" value="Genomic_DNA"/>
</dbReference>
<feature type="compositionally biased region" description="Low complexity" evidence="2">
    <location>
        <begin position="134"/>
        <end position="144"/>
    </location>
</feature>
<dbReference type="OrthoDB" id="6108017at2759"/>
<proteinExistence type="predicted"/>
<feature type="coiled-coil region" evidence="1">
    <location>
        <begin position="528"/>
        <end position="600"/>
    </location>
</feature>
<feature type="compositionally biased region" description="Pro residues" evidence="2">
    <location>
        <begin position="145"/>
        <end position="174"/>
    </location>
</feature>
<dbReference type="PANTHER" id="PTHR34969">
    <property type="entry name" value="OS01G0621700 PROTEIN"/>
    <property type="match status" value="1"/>
</dbReference>
<feature type="compositionally biased region" description="Low complexity" evidence="2">
    <location>
        <begin position="76"/>
        <end position="91"/>
    </location>
</feature>
<keyword evidence="1" id="KW-0175">Coiled coil</keyword>
<dbReference type="Proteomes" id="UP000051952">
    <property type="component" value="Unassembled WGS sequence"/>
</dbReference>